<dbReference type="EMBL" id="BAAAFA010000001">
    <property type="protein sequence ID" value="GAA0811385.1"/>
    <property type="molecule type" value="Genomic_DNA"/>
</dbReference>
<comment type="caution">
    <text evidence="1">The sequence shown here is derived from an EMBL/GenBank/DDBJ whole genome shotgun (WGS) entry which is preliminary data.</text>
</comment>
<accession>A0ABN1L307</accession>
<name>A0ABN1L307_9GAMM</name>
<evidence type="ECO:0008006" key="3">
    <source>
        <dbReference type="Google" id="ProtNLM"/>
    </source>
</evidence>
<dbReference type="Proteomes" id="UP001500021">
    <property type="component" value="Unassembled WGS sequence"/>
</dbReference>
<keyword evidence="2" id="KW-1185">Reference proteome</keyword>
<organism evidence="1 2">
    <name type="scientific">Colwellia asteriadis</name>
    <dbReference type="NCBI Taxonomy" id="517723"/>
    <lineage>
        <taxon>Bacteria</taxon>
        <taxon>Pseudomonadati</taxon>
        <taxon>Pseudomonadota</taxon>
        <taxon>Gammaproteobacteria</taxon>
        <taxon>Alteromonadales</taxon>
        <taxon>Colwelliaceae</taxon>
        <taxon>Colwellia</taxon>
    </lineage>
</organism>
<protein>
    <recommendedName>
        <fullName evidence="3">Transposase</fullName>
    </recommendedName>
</protein>
<gene>
    <name evidence="1" type="ORF">GCM10009111_03810</name>
</gene>
<reference evidence="1 2" key="1">
    <citation type="journal article" date="2019" name="Int. J. Syst. Evol. Microbiol.">
        <title>The Global Catalogue of Microorganisms (GCM) 10K type strain sequencing project: providing services to taxonomists for standard genome sequencing and annotation.</title>
        <authorList>
            <consortium name="The Broad Institute Genomics Platform"/>
            <consortium name="The Broad Institute Genome Sequencing Center for Infectious Disease"/>
            <person name="Wu L."/>
            <person name="Ma J."/>
        </authorList>
    </citation>
    <scope>NUCLEOTIDE SEQUENCE [LARGE SCALE GENOMIC DNA]</scope>
    <source>
        <strain evidence="1 2">JCM 15608</strain>
    </source>
</reference>
<evidence type="ECO:0000313" key="1">
    <source>
        <dbReference type="EMBL" id="GAA0811385.1"/>
    </source>
</evidence>
<evidence type="ECO:0000313" key="2">
    <source>
        <dbReference type="Proteomes" id="UP001500021"/>
    </source>
</evidence>
<sequence>MFSCAAKAGAASKALKAIVINVRNIITLLISNKFGEKFTGFSVKKQQLFILYTDIKKRVN</sequence>
<proteinExistence type="predicted"/>